<dbReference type="PROSITE" id="PS50268">
    <property type="entry name" value="CADHERIN_2"/>
    <property type="match status" value="1"/>
</dbReference>
<evidence type="ECO:0000313" key="6">
    <source>
        <dbReference type="Proteomes" id="UP000676336"/>
    </source>
</evidence>
<evidence type="ECO:0000259" key="4">
    <source>
        <dbReference type="PROSITE" id="PS50268"/>
    </source>
</evidence>
<dbReference type="InterPro" id="IPR015919">
    <property type="entry name" value="Cadherin-like_sf"/>
</dbReference>
<dbReference type="Proteomes" id="UP000676336">
    <property type="component" value="Unassembled WGS sequence"/>
</dbReference>
<evidence type="ECO:0000313" key="5">
    <source>
        <dbReference type="EMBL" id="CAF4182932.1"/>
    </source>
</evidence>
<comment type="caution">
    <text evidence="5">The sequence shown here is derived from an EMBL/GenBank/DDBJ whole genome shotgun (WGS) entry which is preliminary data.</text>
</comment>
<dbReference type="GO" id="GO:0007156">
    <property type="term" value="P:homophilic cell adhesion via plasma membrane adhesion molecules"/>
    <property type="evidence" value="ECO:0007669"/>
    <property type="project" value="InterPro"/>
</dbReference>
<dbReference type="GO" id="GO:0016020">
    <property type="term" value="C:membrane"/>
    <property type="evidence" value="ECO:0007669"/>
    <property type="project" value="InterPro"/>
</dbReference>
<evidence type="ECO:0000256" key="3">
    <source>
        <dbReference type="PROSITE-ProRule" id="PRU00043"/>
    </source>
</evidence>
<feature type="domain" description="Cadherin" evidence="4">
    <location>
        <begin position="2"/>
        <end position="73"/>
    </location>
</feature>
<dbReference type="SUPFAM" id="SSF49313">
    <property type="entry name" value="Cadherin-like"/>
    <property type="match status" value="1"/>
</dbReference>
<keyword evidence="2" id="KW-0472">Membrane</keyword>
<dbReference type="EMBL" id="CAJOBI010015493">
    <property type="protein sequence ID" value="CAF4182932.1"/>
    <property type="molecule type" value="Genomic_DNA"/>
</dbReference>
<protein>
    <recommendedName>
        <fullName evidence="4">Cadherin domain-containing protein</fullName>
    </recommendedName>
</protein>
<accession>A0A8S2RU21</accession>
<sequence>KFSIYNDTRVSTSNNIQAYLIAKERLDYESLSPLDRQYKLKIIARDNGQPLSLQSEAQIYITITDVNDEPPVFKENPVQKTIAENAQRGTFSK</sequence>
<dbReference type="InterPro" id="IPR002126">
    <property type="entry name" value="Cadherin-like_dom"/>
</dbReference>
<dbReference type="Gene3D" id="2.60.40.60">
    <property type="entry name" value="Cadherins"/>
    <property type="match status" value="1"/>
</dbReference>
<proteinExistence type="predicted"/>
<evidence type="ECO:0000256" key="1">
    <source>
        <dbReference type="ARBA" id="ARBA00022692"/>
    </source>
</evidence>
<gene>
    <name evidence="5" type="ORF">SMN809_LOCUS21100</name>
</gene>
<keyword evidence="2" id="KW-1133">Transmembrane helix</keyword>
<evidence type="ECO:0000256" key="2">
    <source>
        <dbReference type="ARBA" id="ARBA00022989"/>
    </source>
</evidence>
<keyword evidence="3" id="KW-0106">Calcium</keyword>
<dbReference type="PANTHER" id="PTHR24026">
    <property type="entry name" value="FAT ATYPICAL CADHERIN-RELATED"/>
    <property type="match status" value="1"/>
</dbReference>
<name>A0A8S2RU21_9BILA</name>
<keyword evidence="1" id="KW-0812">Transmembrane</keyword>
<reference evidence="5" key="1">
    <citation type="submission" date="2021-02" db="EMBL/GenBank/DDBJ databases">
        <authorList>
            <person name="Nowell W R."/>
        </authorList>
    </citation>
    <scope>NUCLEOTIDE SEQUENCE</scope>
</reference>
<dbReference type="PRINTS" id="PR00205">
    <property type="entry name" value="CADHERIN"/>
</dbReference>
<dbReference type="GO" id="GO:0005509">
    <property type="term" value="F:calcium ion binding"/>
    <property type="evidence" value="ECO:0007669"/>
    <property type="project" value="UniProtKB-UniRule"/>
</dbReference>
<dbReference type="CDD" id="cd11304">
    <property type="entry name" value="Cadherin_repeat"/>
    <property type="match status" value="1"/>
</dbReference>
<dbReference type="AlphaFoldDB" id="A0A8S2RU21"/>
<feature type="non-terminal residue" evidence="5">
    <location>
        <position position="1"/>
    </location>
</feature>
<organism evidence="5 6">
    <name type="scientific">Rotaria magnacalcarata</name>
    <dbReference type="NCBI Taxonomy" id="392030"/>
    <lineage>
        <taxon>Eukaryota</taxon>
        <taxon>Metazoa</taxon>
        <taxon>Spiralia</taxon>
        <taxon>Gnathifera</taxon>
        <taxon>Rotifera</taxon>
        <taxon>Eurotatoria</taxon>
        <taxon>Bdelloidea</taxon>
        <taxon>Philodinida</taxon>
        <taxon>Philodinidae</taxon>
        <taxon>Rotaria</taxon>
    </lineage>
</organism>